<proteinExistence type="predicted"/>
<evidence type="ECO:0000256" key="3">
    <source>
        <dbReference type="ARBA" id="ARBA00023015"/>
    </source>
</evidence>
<dbReference type="InterPro" id="IPR016032">
    <property type="entry name" value="Sig_transdc_resp-reg_C-effctor"/>
</dbReference>
<dbReference type="PANTHER" id="PTHR48111">
    <property type="entry name" value="REGULATOR OF RPOS"/>
    <property type="match status" value="1"/>
</dbReference>
<dbReference type="SUPFAM" id="SSF52172">
    <property type="entry name" value="CheY-like"/>
    <property type="match status" value="1"/>
</dbReference>
<dbReference type="InterPro" id="IPR036388">
    <property type="entry name" value="WH-like_DNA-bd_sf"/>
</dbReference>
<feature type="modified residue" description="4-aspartylphosphate" evidence="6">
    <location>
        <position position="51"/>
    </location>
</feature>
<dbReference type="InterPro" id="IPR011006">
    <property type="entry name" value="CheY-like_superfamily"/>
</dbReference>
<name>A0A2T4TZ03_9BACT</name>
<dbReference type="Gene3D" id="3.40.50.2300">
    <property type="match status" value="1"/>
</dbReference>
<accession>A0A2T4TZ03</accession>
<dbReference type="Pfam" id="PF00486">
    <property type="entry name" value="Trans_reg_C"/>
    <property type="match status" value="1"/>
</dbReference>
<dbReference type="InterPro" id="IPR001867">
    <property type="entry name" value="OmpR/PhoB-type_DNA-bd"/>
</dbReference>
<dbReference type="OrthoDB" id="9775518at2"/>
<evidence type="ECO:0000256" key="2">
    <source>
        <dbReference type="ARBA" id="ARBA00023012"/>
    </source>
</evidence>
<dbReference type="InterPro" id="IPR039420">
    <property type="entry name" value="WalR-like"/>
</dbReference>
<evidence type="ECO:0000313" key="11">
    <source>
        <dbReference type="Proteomes" id="UP000241436"/>
    </source>
</evidence>
<dbReference type="SMART" id="SM00448">
    <property type="entry name" value="REC"/>
    <property type="match status" value="1"/>
</dbReference>
<dbReference type="PANTHER" id="PTHR48111:SF40">
    <property type="entry name" value="PHOSPHATE REGULON TRANSCRIPTIONAL REGULATORY PROTEIN PHOB"/>
    <property type="match status" value="1"/>
</dbReference>
<dbReference type="Pfam" id="PF00072">
    <property type="entry name" value="Response_reg"/>
    <property type="match status" value="1"/>
</dbReference>
<comment type="caution">
    <text evidence="10">The sequence shown here is derived from an EMBL/GenBank/DDBJ whole genome shotgun (WGS) entry which is preliminary data.</text>
</comment>
<dbReference type="GO" id="GO:0006355">
    <property type="term" value="P:regulation of DNA-templated transcription"/>
    <property type="evidence" value="ECO:0007669"/>
    <property type="project" value="InterPro"/>
</dbReference>
<evidence type="ECO:0000259" key="8">
    <source>
        <dbReference type="PROSITE" id="PS50110"/>
    </source>
</evidence>
<evidence type="ECO:0000313" key="10">
    <source>
        <dbReference type="EMBL" id="PTL36344.1"/>
    </source>
</evidence>
<evidence type="ECO:0000256" key="6">
    <source>
        <dbReference type="PROSITE-ProRule" id="PRU00169"/>
    </source>
</evidence>
<dbReference type="Proteomes" id="UP000241436">
    <property type="component" value="Unassembled WGS sequence"/>
</dbReference>
<dbReference type="Gene3D" id="6.10.250.690">
    <property type="match status" value="1"/>
</dbReference>
<gene>
    <name evidence="10" type="ORF">CLG94_04745</name>
</gene>
<dbReference type="RefSeq" id="WP_107561718.1">
    <property type="nucleotide sequence ID" value="NZ_NVQC01000016.1"/>
</dbReference>
<keyword evidence="3" id="KW-0805">Transcription regulation</keyword>
<evidence type="ECO:0000256" key="7">
    <source>
        <dbReference type="PROSITE-ProRule" id="PRU01091"/>
    </source>
</evidence>
<dbReference type="SMART" id="SM00862">
    <property type="entry name" value="Trans_reg_C"/>
    <property type="match status" value="1"/>
</dbReference>
<dbReference type="FunFam" id="3.40.50.2300:FF:000001">
    <property type="entry name" value="DNA-binding response regulator PhoB"/>
    <property type="match status" value="1"/>
</dbReference>
<feature type="DNA-binding region" description="OmpR/PhoB-type" evidence="7">
    <location>
        <begin position="127"/>
        <end position="225"/>
    </location>
</feature>
<keyword evidence="2" id="KW-0902">Two-component regulatory system</keyword>
<evidence type="ECO:0000259" key="9">
    <source>
        <dbReference type="PROSITE" id="PS51755"/>
    </source>
</evidence>
<dbReference type="PROSITE" id="PS50110">
    <property type="entry name" value="RESPONSE_REGULATORY"/>
    <property type="match status" value="1"/>
</dbReference>
<evidence type="ECO:0000256" key="5">
    <source>
        <dbReference type="ARBA" id="ARBA00023163"/>
    </source>
</evidence>
<organism evidence="10 11">
    <name type="scientific">Candidatus Methylomirabilis limnetica</name>
    <dbReference type="NCBI Taxonomy" id="2033718"/>
    <lineage>
        <taxon>Bacteria</taxon>
        <taxon>Candidatus Methylomirabilota</taxon>
        <taxon>Candidatus Methylomirabilia</taxon>
        <taxon>Candidatus Methylomirabilales</taxon>
        <taxon>Candidatus Methylomirabilaceae</taxon>
        <taxon>Candidatus Methylomirabilis</taxon>
    </lineage>
</organism>
<dbReference type="GO" id="GO:0000976">
    <property type="term" value="F:transcription cis-regulatory region binding"/>
    <property type="evidence" value="ECO:0007669"/>
    <property type="project" value="TreeGrafter"/>
</dbReference>
<dbReference type="GO" id="GO:0000156">
    <property type="term" value="F:phosphorelay response regulator activity"/>
    <property type="evidence" value="ECO:0007669"/>
    <property type="project" value="TreeGrafter"/>
</dbReference>
<reference evidence="10 11" key="1">
    <citation type="submission" date="2017-09" db="EMBL/GenBank/DDBJ databases">
        <title>Bloom of a denitrifying methanotroph, Candidatus Methylomirabilis limnetica, in a deep stratified lake.</title>
        <authorList>
            <person name="Graf J.S."/>
            <person name="Marchant H.K."/>
            <person name="Tienken D."/>
            <person name="Hach P.F."/>
            <person name="Brand A."/>
            <person name="Schubert C.J."/>
            <person name="Kuypers M.M."/>
            <person name="Milucka J."/>
        </authorList>
    </citation>
    <scope>NUCLEOTIDE SEQUENCE [LARGE SCALE GENOMIC DNA]</scope>
    <source>
        <strain evidence="10 11">Zug</strain>
    </source>
</reference>
<dbReference type="GO" id="GO:0032993">
    <property type="term" value="C:protein-DNA complex"/>
    <property type="evidence" value="ECO:0007669"/>
    <property type="project" value="TreeGrafter"/>
</dbReference>
<keyword evidence="11" id="KW-1185">Reference proteome</keyword>
<dbReference type="EMBL" id="NVQC01000016">
    <property type="protein sequence ID" value="PTL36344.1"/>
    <property type="molecule type" value="Genomic_DNA"/>
</dbReference>
<evidence type="ECO:0000256" key="4">
    <source>
        <dbReference type="ARBA" id="ARBA00023125"/>
    </source>
</evidence>
<dbReference type="AlphaFoldDB" id="A0A2T4TZ03"/>
<dbReference type="SUPFAM" id="SSF46894">
    <property type="entry name" value="C-terminal effector domain of the bipartite response regulators"/>
    <property type="match status" value="1"/>
</dbReference>
<dbReference type="GO" id="GO:0005829">
    <property type="term" value="C:cytosol"/>
    <property type="evidence" value="ECO:0007669"/>
    <property type="project" value="TreeGrafter"/>
</dbReference>
<feature type="domain" description="OmpR/PhoB-type" evidence="9">
    <location>
        <begin position="127"/>
        <end position="225"/>
    </location>
</feature>
<protein>
    <submittedName>
        <fullName evidence="10">DNA-binding response regulator</fullName>
    </submittedName>
</protein>
<sequence length="227" mass="25993">MKVLVVDDEKDITALVAYHLEREGFRVLQAHDGLQALELVKRERPHLLVLDLMLPHLSGLDVCRRLRKEPDTARLPILMLTAKAEETDKVLGLELGGDDYLTKPFGPRELVARVKALIRRSEETQEEEVFKVGSLEIDLGRYTVSIRKRAVELTSKEFDLLKALVLAKGRALTREFLLARVWGYERASEIESRTVDVHVRRLREKLGPEATRIVTVKNVGYRFDQDT</sequence>
<dbReference type="CDD" id="cd00383">
    <property type="entry name" value="trans_reg_C"/>
    <property type="match status" value="1"/>
</dbReference>
<keyword evidence="5" id="KW-0804">Transcription</keyword>
<keyword evidence="4 7" id="KW-0238">DNA-binding</keyword>
<feature type="domain" description="Response regulatory" evidence="8">
    <location>
        <begin position="2"/>
        <end position="118"/>
    </location>
</feature>
<dbReference type="Gene3D" id="1.10.10.10">
    <property type="entry name" value="Winged helix-like DNA-binding domain superfamily/Winged helix DNA-binding domain"/>
    <property type="match status" value="1"/>
</dbReference>
<reference evidence="11" key="2">
    <citation type="journal article" date="2018" name="Environ. Microbiol.">
        <title>Bloom of a denitrifying methanotroph, 'Candidatus Methylomirabilis limnetica', in a deep stratified lake.</title>
        <authorList>
            <person name="Graf J.S."/>
            <person name="Mayr M.J."/>
            <person name="Marchant H.K."/>
            <person name="Tienken D."/>
            <person name="Hach P.F."/>
            <person name="Brand A."/>
            <person name="Schubert C.J."/>
            <person name="Kuypers M.M."/>
            <person name="Milucka J."/>
        </authorList>
    </citation>
    <scope>NUCLEOTIDE SEQUENCE [LARGE SCALE GENOMIC DNA]</scope>
    <source>
        <strain evidence="11">Zug</strain>
    </source>
</reference>
<keyword evidence="1 6" id="KW-0597">Phosphoprotein</keyword>
<dbReference type="PROSITE" id="PS51755">
    <property type="entry name" value="OMPR_PHOB"/>
    <property type="match status" value="1"/>
</dbReference>
<dbReference type="InterPro" id="IPR001789">
    <property type="entry name" value="Sig_transdc_resp-reg_receiver"/>
</dbReference>
<evidence type="ECO:0000256" key="1">
    <source>
        <dbReference type="ARBA" id="ARBA00022553"/>
    </source>
</evidence>